<dbReference type="RefSeq" id="XP_007418542.1">
    <property type="nucleotide sequence ID" value="XM_007418480.1"/>
</dbReference>
<dbReference type="EMBL" id="GL883182">
    <property type="protein sequence ID" value="EGF98198.1"/>
    <property type="molecule type" value="Genomic_DNA"/>
</dbReference>
<reference evidence="3" key="1">
    <citation type="journal article" date="2011" name="Proc. Natl. Acad. Sci. U.S.A.">
        <title>Obligate biotrophy features unraveled by the genomic analysis of rust fungi.</title>
        <authorList>
            <person name="Duplessis S."/>
            <person name="Cuomo C.A."/>
            <person name="Lin Y.-C."/>
            <person name="Aerts A."/>
            <person name="Tisserant E."/>
            <person name="Veneault-Fourrey C."/>
            <person name="Joly D.L."/>
            <person name="Hacquard S."/>
            <person name="Amselem J."/>
            <person name="Cantarel B.L."/>
            <person name="Chiu R."/>
            <person name="Coutinho P.M."/>
            <person name="Feau N."/>
            <person name="Field M."/>
            <person name="Frey P."/>
            <person name="Gelhaye E."/>
            <person name="Goldberg J."/>
            <person name="Grabherr M.G."/>
            <person name="Kodira C.D."/>
            <person name="Kohler A."/>
            <person name="Kuees U."/>
            <person name="Lindquist E.A."/>
            <person name="Lucas S.M."/>
            <person name="Mago R."/>
            <person name="Mauceli E."/>
            <person name="Morin E."/>
            <person name="Murat C."/>
            <person name="Pangilinan J.L."/>
            <person name="Park R."/>
            <person name="Pearson M."/>
            <person name="Quesneville H."/>
            <person name="Rouhier N."/>
            <person name="Sakthikumar S."/>
            <person name="Salamov A.A."/>
            <person name="Schmutz J."/>
            <person name="Selles B."/>
            <person name="Shapiro H."/>
            <person name="Tanguay P."/>
            <person name="Tuskan G.A."/>
            <person name="Henrissat B."/>
            <person name="Van de Peer Y."/>
            <person name="Rouze P."/>
            <person name="Ellis J.G."/>
            <person name="Dodds P.N."/>
            <person name="Schein J.E."/>
            <person name="Zhong S."/>
            <person name="Hamelin R.C."/>
            <person name="Grigoriev I.V."/>
            <person name="Szabo L.J."/>
            <person name="Martin F."/>
        </authorList>
    </citation>
    <scope>NUCLEOTIDE SEQUENCE [LARGE SCALE GENOMIC DNA]</scope>
    <source>
        <strain evidence="3">98AG31 / pathotype 3-4-7</strain>
    </source>
</reference>
<gene>
    <name evidence="2" type="ORF">MELLADRAFT_96105</name>
</gene>
<evidence type="ECO:0000313" key="3">
    <source>
        <dbReference type="Proteomes" id="UP000001072"/>
    </source>
</evidence>
<dbReference type="AlphaFoldDB" id="F4SAZ3"/>
<protein>
    <submittedName>
        <fullName evidence="2">Uncharacterized protein</fullName>
    </submittedName>
</protein>
<dbReference type="Proteomes" id="UP000001072">
    <property type="component" value="Unassembled WGS sequence"/>
</dbReference>
<dbReference type="KEGG" id="mlr:MELLADRAFT_96105"/>
<dbReference type="GeneID" id="18937479"/>
<organism evidence="3">
    <name type="scientific">Melampsora larici-populina (strain 98AG31 / pathotype 3-4-7)</name>
    <name type="common">Poplar leaf rust fungus</name>
    <dbReference type="NCBI Taxonomy" id="747676"/>
    <lineage>
        <taxon>Eukaryota</taxon>
        <taxon>Fungi</taxon>
        <taxon>Dikarya</taxon>
        <taxon>Basidiomycota</taxon>
        <taxon>Pucciniomycotina</taxon>
        <taxon>Pucciniomycetes</taxon>
        <taxon>Pucciniales</taxon>
        <taxon>Melampsoraceae</taxon>
        <taxon>Melampsora</taxon>
    </lineage>
</organism>
<evidence type="ECO:0000256" key="1">
    <source>
        <dbReference type="SAM" id="MobiDB-lite"/>
    </source>
</evidence>
<sequence length="371" mass="41440">MQHMVLQSDIAPRLRWMGQVGRAKVFLVNSQTWQAFVDLLSKATKHKGCVTIFSESQKEKARKVAQACAAKELITSASGPSASKSEVRVLTKELEPGNSGDRVVLVCPWDPKILYRLTWSGAWVWAKAVQAGMATREIPPRTYEYLAIMKKSRVYHKAMKVDDRVKMQSGNLHLDLSPTFNKAGGSHQSFFEPPAKLLFQKPMAGGSKRSAIFSISDDGERNDKKKIKVEPGMLTISQYLEYRNDKKKIKVEPGFEDEKRNIEPTKRITIVLSSDPPSPSPIIKREPGSPSGYGNGMAIMLSSDSPKPEIFSSQVTVKNNIQNEPAGTMDLAPVNSDKDNYPQPCRRQILDRPHSQCPIHQEFSHCARHAP</sequence>
<dbReference type="HOGENOM" id="CLU_746136_0_0_1"/>
<accession>F4SAZ3</accession>
<name>F4SAZ3_MELLP</name>
<proteinExistence type="predicted"/>
<feature type="region of interest" description="Disordered" evidence="1">
    <location>
        <begin position="271"/>
        <end position="291"/>
    </location>
</feature>
<dbReference type="InParanoid" id="F4SAZ3"/>
<dbReference type="VEuPathDB" id="FungiDB:MELLADRAFT_96105"/>
<keyword evidence="3" id="KW-1185">Reference proteome</keyword>
<evidence type="ECO:0000313" key="2">
    <source>
        <dbReference type="EMBL" id="EGF98198.1"/>
    </source>
</evidence>